<dbReference type="InterPro" id="IPR051143">
    <property type="entry name" value="TrkH_K-transport"/>
</dbReference>
<evidence type="ECO:0000256" key="1">
    <source>
        <dbReference type="ARBA" id="ARBA00004141"/>
    </source>
</evidence>
<dbReference type="InterPro" id="IPR003445">
    <property type="entry name" value="Cat_transpt"/>
</dbReference>
<feature type="transmembrane region" description="Helical" evidence="8">
    <location>
        <begin position="341"/>
        <end position="363"/>
    </location>
</feature>
<dbReference type="AlphaFoldDB" id="A0AAV1CWK8"/>
<proteinExistence type="inferred from homology"/>
<evidence type="ECO:0000256" key="4">
    <source>
        <dbReference type="ARBA" id="ARBA00022692"/>
    </source>
</evidence>
<evidence type="ECO:0000256" key="5">
    <source>
        <dbReference type="ARBA" id="ARBA00022989"/>
    </source>
</evidence>
<dbReference type="EMBL" id="OX459120">
    <property type="protein sequence ID" value="CAI9099129.1"/>
    <property type="molecule type" value="Genomic_DNA"/>
</dbReference>
<evidence type="ECO:0000256" key="7">
    <source>
        <dbReference type="ARBA" id="ARBA00023136"/>
    </source>
</evidence>
<keyword evidence="5 8" id="KW-1133">Transmembrane helix</keyword>
<feature type="transmembrane region" description="Helical" evidence="8">
    <location>
        <begin position="178"/>
        <end position="205"/>
    </location>
</feature>
<organism evidence="9 10">
    <name type="scientific">Oldenlandia corymbosa var. corymbosa</name>
    <dbReference type="NCBI Taxonomy" id="529605"/>
    <lineage>
        <taxon>Eukaryota</taxon>
        <taxon>Viridiplantae</taxon>
        <taxon>Streptophyta</taxon>
        <taxon>Embryophyta</taxon>
        <taxon>Tracheophyta</taxon>
        <taxon>Spermatophyta</taxon>
        <taxon>Magnoliopsida</taxon>
        <taxon>eudicotyledons</taxon>
        <taxon>Gunneridae</taxon>
        <taxon>Pentapetalae</taxon>
        <taxon>asterids</taxon>
        <taxon>lamiids</taxon>
        <taxon>Gentianales</taxon>
        <taxon>Rubiaceae</taxon>
        <taxon>Rubioideae</taxon>
        <taxon>Spermacoceae</taxon>
        <taxon>Hedyotis-Oldenlandia complex</taxon>
        <taxon>Oldenlandia</taxon>
    </lineage>
</organism>
<feature type="transmembrane region" description="Helical" evidence="8">
    <location>
        <begin position="146"/>
        <end position="166"/>
    </location>
</feature>
<keyword evidence="6" id="KW-0406">Ion transport</keyword>
<gene>
    <name evidence="9" type="ORF">OLC1_LOCUS9210</name>
</gene>
<keyword evidence="4 8" id="KW-0812">Transmembrane</keyword>
<feature type="transmembrane region" description="Helical" evidence="8">
    <location>
        <begin position="289"/>
        <end position="309"/>
    </location>
</feature>
<name>A0AAV1CWK8_OLDCO</name>
<dbReference type="GO" id="GO:0015081">
    <property type="term" value="F:sodium ion transmembrane transporter activity"/>
    <property type="evidence" value="ECO:0007669"/>
    <property type="project" value="TreeGrafter"/>
</dbReference>
<accession>A0AAV1CWK8</accession>
<dbReference type="Pfam" id="PF02386">
    <property type="entry name" value="TrkH"/>
    <property type="match status" value="1"/>
</dbReference>
<comment type="subcellular location">
    <subcellularLocation>
        <location evidence="1">Membrane</location>
        <topology evidence="1">Multi-pass membrane protein</topology>
    </subcellularLocation>
</comment>
<evidence type="ECO:0000256" key="2">
    <source>
        <dbReference type="ARBA" id="ARBA00010864"/>
    </source>
</evidence>
<keyword evidence="7 8" id="KW-0472">Membrane</keyword>
<dbReference type="Proteomes" id="UP001161247">
    <property type="component" value="Chromosome 3"/>
</dbReference>
<evidence type="ECO:0000256" key="6">
    <source>
        <dbReference type="ARBA" id="ARBA00023065"/>
    </source>
</evidence>
<dbReference type="PANTHER" id="PTHR31064:SF30">
    <property type="entry name" value="HIGH-AFFINITY POTASSIUM TRANSPORT PROTEIN-RELATED"/>
    <property type="match status" value="1"/>
</dbReference>
<feature type="transmembrane region" description="Helical" evidence="8">
    <location>
        <begin position="105"/>
        <end position="126"/>
    </location>
</feature>
<protein>
    <submittedName>
        <fullName evidence="9">OLC1v1035901C1</fullName>
    </submittedName>
</protein>
<dbReference type="GO" id="GO:0005886">
    <property type="term" value="C:plasma membrane"/>
    <property type="evidence" value="ECO:0007669"/>
    <property type="project" value="TreeGrafter"/>
</dbReference>
<evidence type="ECO:0000256" key="3">
    <source>
        <dbReference type="ARBA" id="ARBA00022448"/>
    </source>
</evidence>
<evidence type="ECO:0000313" key="10">
    <source>
        <dbReference type="Proteomes" id="UP001161247"/>
    </source>
</evidence>
<keyword evidence="10" id="KW-1185">Reference proteome</keyword>
<evidence type="ECO:0000313" key="9">
    <source>
        <dbReference type="EMBL" id="CAI9099129.1"/>
    </source>
</evidence>
<evidence type="ECO:0000256" key="8">
    <source>
        <dbReference type="SAM" id="Phobius"/>
    </source>
</evidence>
<feature type="transmembrane region" description="Helical" evidence="8">
    <location>
        <begin position="12"/>
        <end position="34"/>
    </location>
</feature>
<sequence>MSTVEMEVFSNAQLIIMTFLMFLGGEVLTSLLALQFMKLKRTKDPKIANTQSDDNLDQIELGVINLSVVLENDQKSLEGHHHHHHQNQDQDLITINSKNIAFENILASIVVCYLLLVHFLGSTLIYTYFEIISNAKKVLREKGLNLATFSIFTTVSTFANCGFIPTNENMMIFKKNSGLLLIIIPQVLLGNTLYPACLRCFMWLLHKTTKRPELKYILKNPKVLGYDHLFTSLHSKSLAVTVAGFVAVQFSVFGVLEWNSEATSGMSGYQKVVGSLFQVVNSRHSGESVFDLSLISPAMIVIFVIMMYLPPYTCFLPTEDAKTSSTEADEAETATDRKRNIISYLFFSQLTYLAIFIILVCIAEREKLKEDPLNFSLLNIVVEVISAYRNVGFSMGYSCKRQIKANESCKDASYGFAGKWSNKGKLILIVVMFFGRLKKFNLESHKVWRMQ</sequence>
<reference evidence="9" key="1">
    <citation type="submission" date="2023-03" db="EMBL/GenBank/DDBJ databases">
        <authorList>
            <person name="Julca I."/>
        </authorList>
    </citation>
    <scope>NUCLEOTIDE SEQUENCE</scope>
</reference>
<dbReference type="PANTHER" id="PTHR31064">
    <property type="entry name" value="POTASSIUM TRANSPORT PROTEIN DDB_G0292412-RELATED"/>
    <property type="match status" value="1"/>
</dbReference>
<comment type="similarity">
    <text evidence="2">Belongs to the TrkH potassium transport family. HKT (TC 2.A.38.3) subfamily.</text>
</comment>
<keyword evidence="3" id="KW-0813">Transport</keyword>